<evidence type="ECO:0000313" key="3">
    <source>
        <dbReference type="Proteomes" id="UP001141552"/>
    </source>
</evidence>
<name>A0A9Q0JAC1_9ROSI</name>
<feature type="compositionally biased region" description="Basic and acidic residues" evidence="1">
    <location>
        <begin position="391"/>
        <end position="421"/>
    </location>
</feature>
<organism evidence="2 3">
    <name type="scientific">Turnera subulata</name>
    <dbReference type="NCBI Taxonomy" id="218843"/>
    <lineage>
        <taxon>Eukaryota</taxon>
        <taxon>Viridiplantae</taxon>
        <taxon>Streptophyta</taxon>
        <taxon>Embryophyta</taxon>
        <taxon>Tracheophyta</taxon>
        <taxon>Spermatophyta</taxon>
        <taxon>Magnoliopsida</taxon>
        <taxon>eudicotyledons</taxon>
        <taxon>Gunneridae</taxon>
        <taxon>Pentapetalae</taxon>
        <taxon>rosids</taxon>
        <taxon>fabids</taxon>
        <taxon>Malpighiales</taxon>
        <taxon>Passifloraceae</taxon>
        <taxon>Turnera</taxon>
    </lineage>
</organism>
<feature type="region of interest" description="Disordered" evidence="1">
    <location>
        <begin position="391"/>
        <end position="443"/>
    </location>
</feature>
<feature type="compositionally biased region" description="Basic and acidic residues" evidence="1">
    <location>
        <begin position="61"/>
        <end position="72"/>
    </location>
</feature>
<feature type="compositionally biased region" description="Acidic residues" evidence="1">
    <location>
        <begin position="422"/>
        <end position="431"/>
    </location>
</feature>
<evidence type="ECO:0000256" key="1">
    <source>
        <dbReference type="SAM" id="MobiDB-lite"/>
    </source>
</evidence>
<dbReference type="AlphaFoldDB" id="A0A9Q0JAC1"/>
<evidence type="ECO:0000313" key="2">
    <source>
        <dbReference type="EMBL" id="KAJ4834149.1"/>
    </source>
</evidence>
<feature type="compositionally biased region" description="Basic and acidic residues" evidence="1">
    <location>
        <begin position="432"/>
        <end position="443"/>
    </location>
</feature>
<reference evidence="2" key="2">
    <citation type="journal article" date="2023" name="Plants (Basel)">
        <title>Annotation of the Turnera subulata (Passifloraceae) Draft Genome Reveals the S-Locus Evolved after the Divergence of Turneroideae from Passifloroideae in a Stepwise Manner.</title>
        <authorList>
            <person name="Henning P.M."/>
            <person name="Roalson E.H."/>
            <person name="Mir W."/>
            <person name="McCubbin A.G."/>
            <person name="Shore J.S."/>
        </authorList>
    </citation>
    <scope>NUCLEOTIDE SEQUENCE</scope>
    <source>
        <strain evidence="2">F60SS</strain>
    </source>
</reference>
<gene>
    <name evidence="2" type="ORF">Tsubulata_043369</name>
</gene>
<dbReference type="EMBL" id="JAKUCV010004769">
    <property type="protein sequence ID" value="KAJ4834149.1"/>
    <property type="molecule type" value="Genomic_DNA"/>
</dbReference>
<reference evidence="2" key="1">
    <citation type="submission" date="2022-02" db="EMBL/GenBank/DDBJ databases">
        <authorList>
            <person name="Henning P.M."/>
            <person name="McCubbin A.G."/>
            <person name="Shore J.S."/>
        </authorList>
    </citation>
    <scope>NUCLEOTIDE SEQUENCE</scope>
    <source>
        <strain evidence="2">F60SS</strain>
        <tissue evidence="2">Leaves</tissue>
    </source>
</reference>
<feature type="region of interest" description="Disordered" evidence="1">
    <location>
        <begin position="1"/>
        <end position="72"/>
    </location>
</feature>
<feature type="compositionally biased region" description="Basic and acidic residues" evidence="1">
    <location>
        <begin position="34"/>
        <end position="50"/>
    </location>
</feature>
<feature type="compositionally biased region" description="Acidic residues" evidence="1">
    <location>
        <begin position="51"/>
        <end position="60"/>
    </location>
</feature>
<comment type="caution">
    <text evidence="2">The sequence shown here is derived from an EMBL/GenBank/DDBJ whole genome shotgun (WGS) entry which is preliminary data.</text>
</comment>
<proteinExistence type="predicted"/>
<keyword evidence="3" id="KW-1185">Reference proteome</keyword>
<sequence>MILRLAERTMSSESSHPTKKFRNSKVEIGGGEESEPKTEEQGGEDKKFEPEQEEGGGDEVFEPKEKFEETGEEKKEVIVDFISDYYLKSHPYPRSDPTKPKRKYLGSLEEGATFNTFWRPPLFLLEKENPISKAILYDGAFVAPTRELLEKFLACLDVQHQKILQTYFETIKDSMGFEVPDDLPSNSSLPFMIIRPYYQYRDPKRPLPLEDICPKIISSVQLALSWINIMTNDKYALVQDVECANVKGVESVSFALTLPVVTFRFHVSRATNPLSAVFCEFSECGIVSSASHEAAASITLNPLLNSGRTMSSKSSYPAKKFRYSGGGEESEPKTEDGGADERFLLEHGRAGDSPVLFHFFFFFALNGPCLYFMNFRLAEEALRLVLMSKREKESKGKTVGEPEKSEPRKEEQGGEDKKIEPEQEEGGGDEVFEPKEKFEETGEEKKEVIVDFISDYYLKSHPYPRSDPTKPKRKYLGSLEEGATFNTFWRPPLFLLEKENPISKAILYDGAFVAPSRELLEKFLACLDVQHQKILRTYFETIKDSMGFEVPNDLPSNSSLPFPVIRPYYQYLDPKRPLPLEDICPKIISCVQLALSWINIMTNDKYTLVQDVECANVQGVETVNVYFCGRDLFFLTFTATSLSTGQRQTFQAVMECETLIRWGGDLSEYYRYLPSYIRLKPQKQE</sequence>
<accession>A0A9Q0JAC1</accession>
<protein>
    <submittedName>
        <fullName evidence="2">Uncharacterized protein</fullName>
    </submittedName>
</protein>
<dbReference type="Proteomes" id="UP001141552">
    <property type="component" value="Unassembled WGS sequence"/>
</dbReference>